<reference evidence="1" key="2">
    <citation type="submission" date="2020-07" db="EMBL/GenBank/DDBJ databases">
        <authorList>
            <person name="Vera ALvarez R."/>
            <person name="Arias-Moreno D.M."/>
            <person name="Jimenez-Jacinto V."/>
            <person name="Jimenez-Bremont J.F."/>
            <person name="Swaminathan K."/>
            <person name="Moose S.P."/>
            <person name="Guerrero-Gonzalez M.L."/>
            <person name="Marino-Ramirez L."/>
            <person name="Landsman D."/>
            <person name="Rodriguez-Kessler M."/>
            <person name="Delgado-Sanchez P."/>
        </authorList>
    </citation>
    <scope>NUCLEOTIDE SEQUENCE</scope>
    <source>
        <tissue evidence="1">Cladode</tissue>
    </source>
</reference>
<evidence type="ECO:0000313" key="1">
    <source>
        <dbReference type="EMBL" id="MBA4651040.1"/>
    </source>
</evidence>
<proteinExistence type="predicted"/>
<organism evidence="1">
    <name type="scientific">Opuntia streptacantha</name>
    <name type="common">Prickly pear cactus</name>
    <name type="synonym">Opuntia cardona</name>
    <dbReference type="NCBI Taxonomy" id="393608"/>
    <lineage>
        <taxon>Eukaryota</taxon>
        <taxon>Viridiplantae</taxon>
        <taxon>Streptophyta</taxon>
        <taxon>Embryophyta</taxon>
        <taxon>Tracheophyta</taxon>
        <taxon>Spermatophyta</taxon>
        <taxon>Magnoliopsida</taxon>
        <taxon>eudicotyledons</taxon>
        <taxon>Gunneridae</taxon>
        <taxon>Pentapetalae</taxon>
        <taxon>Caryophyllales</taxon>
        <taxon>Cactineae</taxon>
        <taxon>Cactaceae</taxon>
        <taxon>Opuntioideae</taxon>
        <taxon>Opuntia</taxon>
    </lineage>
</organism>
<protein>
    <submittedName>
        <fullName evidence="1">Uncharacterized protein</fullName>
    </submittedName>
</protein>
<dbReference type="AlphaFoldDB" id="A0A7C9DSW8"/>
<accession>A0A7C9DSW8</accession>
<dbReference type="EMBL" id="GISG01167961">
    <property type="protein sequence ID" value="MBA4651040.1"/>
    <property type="molecule type" value="Transcribed_RNA"/>
</dbReference>
<reference evidence="1" key="1">
    <citation type="journal article" date="2013" name="J. Plant Res.">
        <title>Effect of fungi and light on seed germination of three Opuntia species from semiarid lands of central Mexico.</title>
        <authorList>
            <person name="Delgado-Sanchez P."/>
            <person name="Jimenez-Bremont J.F."/>
            <person name="Guerrero-Gonzalez Mde L."/>
            <person name="Flores J."/>
        </authorList>
    </citation>
    <scope>NUCLEOTIDE SEQUENCE</scope>
    <source>
        <tissue evidence="1">Cladode</tissue>
    </source>
</reference>
<name>A0A7C9DSW8_OPUST</name>
<sequence length="102" mass="11551">MTKTNASLKGQAGCRLDRQDTLKDTNMWNLFLRLSLSPSLTTQISPYPSQKLYSFELLIKVLHPPVNLCQFYCNFLHTDSYSILLLGVNYAMDGPDIDPTHA</sequence>